<comment type="caution">
    <text evidence="4">The sequence shown here is derived from an EMBL/GenBank/DDBJ whole genome shotgun (WGS) entry which is preliminary data.</text>
</comment>
<dbReference type="Proteomes" id="UP001497623">
    <property type="component" value="Unassembled WGS sequence"/>
</dbReference>
<dbReference type="PANTHER" id="PTHR13287">
    <property type="entry name" value="ADIPOSE-SECRETED SIGNALING PROTEIN"/>
    <property type="match status" value="1"/>
</dbReference>
<feature type="region of interest" description="Disordered" evidence="3">
    <location>
        <begin position="1"/>
        <end position="31"/>
    </location>
</feature>
<dbReference type="Pfam" id="PF15006">
    <property type="entry name" value="DUF4517"/>
    <property type="match status" value="1"/>
</dbReference>
<protein>
    <recommendedName>
        <fullName evidence="2">Adipose-secreted signaling protein</fullName>
    </recommendedName>
</protein>
<dbReference type="EMBL" id="CAXKWB010006709">
    <property type="protein sequence ID" value="CAL4084015.1"/>
    <property type="molecule type" value="Genomic_DNA"/>
</dbReference>
<organism evidence="4 5">
    <name type="scientific">Meganyctiphanes norvegica</name>
    <name type="common">Northern krill</name>
    <name type="synonym">Thysanopoda norvegica</name>
    <dbReference type="NCBI Taxonomy" id="48144"/>
    <lineage>
        <taxon>Eukaryota</taxon>
        <taxon>Metazoa</taxon>
        <taxon>Ecdysozoa</taxon>
        <taxon>Arthropoda</taxon>
        <taxon>Crustacea</taxon>
        <taxon>Multicrustacea</taxon>
        <taxon>Malacostraca</taxon>
        <taxon>Eumalacostraca</taxon>
        <taxon>Eucarida</taxon>
        <taxon>Euphausiacea</taxon>
        <taxon>Euphausiidae</taxon>
        <taxon>Meganyctiphanes</taxon>
    </lineage>
</organism>
<gene>
    <name evidence="4" type="ORF">MNOR_LOCUS12296</name>
</gene>
<dbReference type="InterPro" id="IPR026794">
    <property type="entry name" value="ADISSP"/>
</dbReference>
<dbReference type="PANTHER" id="PTHR13287:SF2">
    <property type="entry name" value="ADIPOSE-SECRETED SIGNALING PROTEIN"/>
    <property type="match status" value="1"/>
</dbReference>
<proteinExistence type="inferred from homology"/>
<evidence type="ECO:0000313" key="4">
    <source>
        <dbReference type="EMBL" id="CAL4084015.1"/>
    </source>
</evidence>
<evidence type="ECO:0000256" key="3">
    <source>
        <dbReference type="SAM" id="MobiDB-lite"/>
    </source>
</evidence>
<accession>A0AAV2QIU8</accession>
<feature type="non-terminal residue" evidence="4">
    <location>
        <position position="1"/>
    </location>
</feature>
<evidence type="ECO:0000256" key="2">
    <source>
        <dbReference type="ARBA" id="ARBA00035300"/>
    </source>
</evidence>
<name>A0AAV2QIU8_MEGNR</name>
<dbReference type="AlphaFoldDB" id="A0AAV2QIU8"/>
<reference evidence="4 5" key="1">
    <citation type="submission" date="2024-05" db="EMBL/GenBank/DDBJ databases">
        <authorList>
            <person name="Wallberg A."/>
        </authorList>
    </citation>
    <scope>NUCLEOTIDE SEQUENCE [LARGE SCALE GENOMIC DNA]</scope>
</reference>
<evidence type="ECO:0000313" key="5">
    <source>
        <dbReference type="Proteomes" id="UP001497623"/>
    </source>
</evidence>
<evidence type="ECO:0000256" key="1">
    <source>
        <dbReference type="ARBA" id="ARBA00035018"/>
    </source>
</evidence>
<sequence length="173" mass="19643">RNMECQESCADMRNSQEDNNSHNKGHHVQFSPDTDKLGNTAIVIVEKSPENLEAHLGFLQLYHRYLITIQLPVKEDDEAYQITDTPTVYCRIISLQITDPGQLEVQFELLAHKEKLLKEKLQLLCPSGNILTVTVMARVLGKNKGTPMLRDGIHILSIEPEEESEVSDWTGFD</sequence>
<comment type="similarity">
    <text evidence="1">Belongs to the ADISSP family.</text>
</comment>
<keyword evidence="5" id="KW-1185">Reference proteome</keyword>